<dbReference type="RefSeq" id="WP_183307956.1">
    <property type="nucleotide sequence ID" value="NZ_JACIEP010000011.1"/>
</dbReference>
<keyword evidence="3" id="KW-1185">Reference proteome</keyword>
<name>A0A840CM69_9BACT</name>
<feature type="transmembrane region" description="Helical" evidence="1">
    <location>
        <begin position="129"/>
        <end position="149"/>
    </location>
</feature>
<feature type="transmembrane region" description="Helical" evidence="1">
    <location>
        <begin position="182"/>
        <end position="202"/>
    </location>
</feature>
<evidence type="ECO:0000256" key="1">
    <source>
        <dbReference type="SAM" id="Phobius"/>
    </source>
</evidence>
<evidence type="ECO:0000313" key="3">
    <source>
        <dbReference type="Proteomes" id="UP000555103"/>
    </source>
</evidence>
<feature type="transmembrane region" description="Helical" evidence="1">
    <location>
        <begin position="66"/>
        <end position="86"/>
    </location>
</feature>
<comment type="caution">
    <text evidence="2">The sequence shown here is derived from an EMBL/GenBank/DDBJ whole genome shotgun (WGS) entry which is preliminary data.</text>
</comment>
<dbReference type="Proteomes" id="UP000555103">
    <property type="component" value="Unassembled WGS sequence"/>
</dbReference>
<sequence>MIQEKNNLFGASETIIRKQSLDNTGVKEPLIPRIISIVLHPMLMGVYGVLLLFLYTDFNLIFANQFVRFVSPVFFLTCFVPVSGMYFLKRAGLIKDYELTDKRDRFLPYLTVFLAYLLLIYYFHSAKLYMWFLSTLAAPVILVVIAAIVNIRWKISAHMMGIGGLIGCTLSVCYHVKGLNPFVLFIILFILAGCLGVARLMLKRHTPAQVYAGFVVGLFVSYVCVWIGAYWGLIMYMKNL</sequence>
<proteinExistence type="predicted"/>
<gene>
    <name evidence="2" type="ORF">GGR21_003005</name>
</gene>
<reference evidence="2 3" key="1">
    <citation type="submission" date="2020-08" db="EMBL/GenBank/DDBJ databases">
        <title>Genomic Encyclopedia of Type Strains, Phase IV (KMG-IV): sequencing the most valuable type-strain genomes for metagenomic binning, comparative biology and taxonomic classification.</title>
        <authorList>
            <person name="Goeker M."/>
        </authorList>
    </citation>
    <scope>NUCLEOTIDE SEQUENCE [LARGE SCALE GENOMIC DNA]</scope>
    <source>
        <strain evidence="2 3">DSM 104969</strain>
    </source>
</reference>
<feature type="transmembrane region" description="Helical" evidence="1">
    <location>
        <begin position="214"/>
        <end position="237"/>
    </location>
</feature>
<accession>A0A840CM69</accession>
<evidence type="ECO:0000313" key="2">
    <source>
        <dbReference type="EMBL" id="MBB4037090.1"/>
    </source>
</evidence>
<dbReference type="EMBL" id="JACIEP010000011">
    <property type="protein sequence ID" value="MBB4037090.1"/>
    <property type="molecule type" value="Genomic_DNA"/>
</dbReference>
<organism evidence="2 3">
    <name type="scientific">Dysgonomonas hofstadii</name>
    <dbReference type="NCBI Taxonomy" id="637886"/>
    <lineage>
        <taxon>Bacteria</taxon>
        <taxon>Pseudomonadati</taxon>
        <taxon>Bacteroidota</taxon>
        <taxon>Bacteroidia</taxon>
        <taxon>Bacteroidales</taxon>
        <taxon>Dysgonomonadaceae</taxon>
        <taxon>Dysgonomonas</taxon>
    </lineage>
</organism>
<protein>
    <submittedName>
        <fullName evidence="2">Membrane-associated phospholipid phosphatase</fullName>
    </submittedName>
</protein>
<dbReference type="AlphaFoldDB" id="A0A840CM69"/>
<feature type="transmembrane region" description="Helical" evidence="1">
    <location>
        <begin position="34"/>
        <end position="54"/>
    </location>
</feature>
<keyword evidence="1" id="KW-0472">Membrane</keyword>
<keyword evidence="1" id="KW-1133">Transmembrane helix</keyword>
<keyword evidence="1" id="KW-0812">Transmembrane</keyword>
<feature type="transmembrane region" description="Helical" evidence="1">
    <location>
        <begin position="106"/>
        <end position="123"/>
    </location>
</feature>